<feature type="compositionally biased region" description="Polar residues" evidence="1">
    <location>
        <begin position="82"/>
        <end position="93"/>
    </location>
</feature>
<feature type="compositionally biased region" description="Polar residues" evidence="1">
    <location>
        <begin position="185"/>
        <end position="195"/>
    </location>
</feature>
<dbReference type="AlphaFoldDB" id="K1Q7K8"/>
<proteinExistence type="predicted"/>
<organism evidence="2">
    <name type="scientific">Magallana gigas</name>
    <name type="common">Pacific oyster</name>
    <name type="synonym">Crassostrea gigas</name>
    <dbReference type="NCBI Taxonomy" id="29159"/>
    <lineage>
        <taxon>Eukaryota</taxon>
        <taxon>Metazoa</taxon>
        <taxon>Spiralia</taxon>
        <taxon>Lophotrochozoa</taxon>
        <taxon>Mollusca</taxon>
        <taxon>Bivalvia</taxon>
        <taxon>Autobranchia</taxon>
        <taxon>Pteriomorphia</taxon>
        <taxon>Ostreida</taxon>
        <taxon>Ostreoidea</taxon>
        <taxon>Ostreidae</taxon>
        <taxon>Magallana</taxon>
    </lineage>
</organism>
<feature type="region of interest" description="Disordered" evidence="1">
    <location>
        <begin position="46"/>
        <end position="230"/>
    </location>
</feature>
<evidence type="ECO:0000256" key="1">
    <source>
        <dbReference type="SAM" id="MobiDB-lite"/>
    </source>
</evidence>
<dbReference type="InParanoid" id="K1Q7K8"/>
<dbReference type="HOGENOM" id="CLU_476717_0_0_1"/>
<protein>
    <recommendedName>
        <fullName evidence="3">DUF4806 domain-containing protein</fullName>
    </recommendedName>
</protein>
<accession>K1Q7K8</accession>
<feature type="compositionally biased region" description="Acidic residues" evidence="1">
    <location>
        <begin position="157"/>
        <end position="166"/>
    </location>
</feature>
<name>K1Q7K8_MAGGI</name>
<evidence type="ECO:0008006" key="3">
    <source>
        <dbReference type="Google" id="ProtNLM"/>
    </source>
</evidence>
<dbReference type="PANTHER" id="PTHR34153:SF2">
    <property type="entry name" value="SI:CH211-262H13.3-RELATED"/>
    <property type="match status" value="1"/>
</dbReference>
<reference evidence="2" key="1">
    <citation type="journal article" date="2012" name="Nature">
        <title>The oyster genome reveals stress adaptation and complexity of shell formation.</title>
        <authorList>
            <person name="Zhang G."/>
            <person name="Fang X."/>
            <person name="Guo X."/>
            <person name="Li L."/>
            <person name="Luo R."/>
            <person name="Xu F."/>
            <person name="Yang P."/>
            <person name="Zhang L."/>
            <person name="Wang X."/>
            <person name="Qi H."/>
            <person name="Xiong Z."/>
            <person name="Que H."/>
            <person name="Xie Y."/>
            <person name="Holland P.W."/>
            <person name="Paps J."/>
            <person name="Zhu Y."/>
            <person name="Wu F."/>
            <person name="Chen Y."/>
            <person name="Wang J."/>
            <person name="Peng C."/>
            <person name="Meng J."/>
            <person name="Yang L."/>
            <person name="Liu J."/>
            <person name="Wen B."/>
            <person name="Zhang N."/>
            <person name="Huang Z."/>
            <person name="Zhu Q."/>
            <person name="Feng Y."/>
            <person name="Mount A."/>
            <person name="Hedgecock D."/>
            <person name="Xu Z."/>
            <person name="Liu Y."/>
            <person name="Domazet-Loso T."/>
            <person name="Du Y."/>
            <person name="Sun X."/>
            <person name="Zhang S."/>
            <person name="Liu B."/>
            <person name="Cheng P."/>
            <person name="Jiang X."/>
            <person name="Li J."/>
            <person name="Fan D."/>
            <person name="Wang W."/>
            <person name="Fu W."/>
            <person name="Wang T."/>
            <person name="Wang B."/>
            <person name="Zhang J."/>
            <person name="Peng Z."/>
            <person name="Li Y."/>
            <person name="Li N."/>
            <person name="Wang J."/>
            <person name="Chen M."/>
            <person name="He Y."/>
            <person name="Tan F."/>
            <person name="Song X."/>
            <person name="Zheng Q."/>
            <person name="Huang R."/>
            <person name="Yang H."/>
            <person name="Du X."/>
            <person name="Chen L."/>
            <person name="Yang M."/>
            <person name="Gaffney P.M."/>
            <person name="Wang S."/>
            <person name="Luo L."/>
            <person name="She Z."/>
            <person name="Ming Y."/>
            <person name="Huang W."/>
            <person name="Zhang S."/>
            <person name="Huang B."/>
            <person name="Zhang Y."/>
            <person name="Qu T."/>
            <person name="Ni P."/>
            <person name="Miao G."/>
            <person name="Wang J."/>
            <person name="Wang Q."/>
            <person name="Steinberg C.E."/>
            <person name="Wang H."/>
            <person name="Li N."/>
            <person name="Qian L."/>
            <person name="Zhang G."/>
            <person name="Li Y."/>
            <person name="Yang H."/>
            <person name="Liu X."/>
            <person name="Wang J."/>
            <person name="Yin Y."/>
            <person name="Wang J."/>
        </authorList>
    </citation>
    <scope>NUCLEOTIDE SEQUENCE [LARGE SCALE GENOMIC DNA]</scope>
    <source>
        <strain evidence="2">05x7-T-G4-1.051#20</strain>
    </source>
</reference>
<dbReference type="EMBL" id="JH817369">
    <property type="protein sequence ID" value="EKC32747.1"/>
    <property type="molecule type" value="Genomic_DNA"/>
</dbReference>
<evidence type="ECO:0000313" key="2">
    <source>
        <dbReference type="EMBL" id="EKC32747.1"/>
    </source>
</evidence>
<dbReference type="PANTHER" id="PTHR34153">
    <property type="entry name" value="SI:CH211-262H13.3-RELATED-RELATED"/>
    <property type="match status" value="1"/>
</dbReference>
<sequence length="572" mass="65498">MWPSGTNVLKAMREMKLPEEHWIKFDLVKIKFTSGKKSECEKYSLTTTAEFSSSEEDEVVPRQRKKKRYDDYVTGFDKEQNNLENNGKSRQCVETSAESDDEETSRRRLPSPPPVRKSPRKPQGREQSQIPLPPKKRAKTNELSAAVSRPSQIYEDLSSDEEENETESIPRRSPRKHKDSRPKDSSPTQRNFSPTQRRRVTALPPLESDDSERPVDMRSPSTPTASGYPMPTERFQRRVIQLLVEIRDNLRKGDHGRRVEEEQGEFEVPECDQIPEFEEFDNSLDDRELQKKMKTKMRLIGGTSLGDHVKNAMKRCMTNGLMAKMNLKGKKGKYAFGNTNICRIIKDGVIQSHPNATEANIFDEMSRFLKYAPGRIGGGGRGKESWFDPSKLFNSDKTLVRVSQHIMDNIEEGLNITATANDKNNKMRASLLTQEMESYMMTFYVQNLKLSTIYGFSKTVAENHSTLDITDDGGRRLSYIGENYRGKKPPSLVKIPGNSELHYGQVSFFLKHFVCGKEEHWLVIDMYPIAERNEKYHVVQGKIIGKKLFHASVVSKPLVYVKDGDSLWILNA</sequence>
<gene>
    <name evidence="2" type="ORF">CGI_10017156</name>
</gene>
<feature type="compositionally biased region" description="Basic and acidic residues" evidence="1">
    <location>
        <begin position="68"/>
        <end position="81"/>
    </location>
</feature>